<organism evidence="2 3">
    <name type="scientific">Streptantibioticus ferralitis</name>
    <dbReference type="NCBI Taxonomy" id="236510"/>
    <lineage>
        <taxon>Bacteria</taxon>
        <taxon>Bacillati</taxon>
        <taxon>Actinomycetota</taxon>
        <taxon>Actinomycetes</taxon>
        <taxon>Kitasatosporales</taxon>
        <taxon>Streptomycetaceae</taxon>
        <taxon>Streptantibioticus</taxon>
    </lineage>
</organism>
<name>A0ABT5ZA96_9ACTN</name>
<protein>
    <submittedName>
        <fullName evidence="2">Phosphotransferase</fullName>
    </submittedName>
</protein>
<sequence>MHESSLPGGFINQVVRVGATVRRPASPRAPFVRELLKFFEQCGWAGAPRFLGLDEEGREVFNYIDGYVAWRADQRLEACSDDNLVRVARLVREFHDLSCGSSLAGPREVVCHNDLSPKNTVYATDGVGWQPLAFIDWDLAAPGDRIHDVAHVCWQYLDLGPRVTDLSDAARRTRLICDAYGLVERERIVDTILWWQDRCWRGIETAAASGELAMIRLRDQGAVDEVRAAYRWVSAHRPSLEVALR</sequence>
<dbReference type="EMBL" id="JARHTQ010000035">
    <property type="protein sequence ID" value="MDF2260476.1"/>
    <property type="molecule type" value="Genomic_DNA"/>
</dbReference>
<dbReference type="SUPFAM" id="SSF56112">
    <property type="entry name" value="Protein kinase-like (PK-like)"/>
    <property type="match status" value="1"/>
</dbReference>
<comment type="caution">
    <text evidence="2">The sequence shown here is derived from an EMBL/GenBank/DDBJ whole genome shotgun (WGS) entry which is preliminary data.</text>
</comment>
<dbReference type="Gene3D" id="3.90.1200.10">
    <property type="match status" value="1"/>
</dbReference>
<dbReference type="RefSeq" id="WP_275821123.1">
    <property type="nucleotide sequence ID" value="NZ_BAAANM010000009.1"/>
</dbReference>
<gene>
    <name evidence="2" type="ORF">P2L57_33640</name>
</gene>
<dbReference type="InterPro" id="IPR011009">
    <property type="entry name" value="Kinase-like_dom_sf"/>
</dbReference>
<dbReference type="Proteomes" id="UP001220022">
    <property type="component" value="Unassembled WGS sequence"/>
</dbReference>
<accession>A0ABT5ZA96</accession>
<feature type="domain" description="Aminoglycoside phosphotransferase" evidence="1">
    <location>
        <begin position="106"/>
        <end position="155"/>
    </location>
</feature>
<dbReference type="InterPro" id="IPR002575">
    <property type="entry name" value="Aminoglycoside_PTrfase"/>
</dbReference>
<dbReference type="Pfam" id="PF01636">
    <property type="entry name" value="APH"/>
    <property type="match status" value="1"/>
</dbReference>
<reference evidence="2 3" key="1">
    <citation type="submission" date="2023-03" db="EMBL/GenBank/DDBJ databases">
        <title>Draft genome sequence of type strain Streptomyces ferralitis JCM 14344.</title>
        <authorList>
            <person name="Klaysubun C."/>
            <person name="Duangmal K."/>
        </authorList>
    </citation>
    <scope>NUCLEOTIDE SEQUENCE [LARGE SCALE GENOMIC DNA]</scope>
    <source>
        <strain evidence="2 3">JCM 14344</strain>
    </source>
</reference>
<proteinExistence type="predicted"/>
<evidence type="ECO:0000313" key="3">
    <source>
        <dbReference type="Proteomes" id="UP001220022"/>
    </source>
</evidence>
<keyword evidence="3" id="KW-1185">Reference proteome</keyword>
<evidence type="ECO:0000313" key="2">
    <source>
        <dbReference type="EMBL" id="MDF2260476.1"/>
    </source>
</evidence>
<evidence type="ECO:0000259" key="1">
    <source>
        <dbReference type="Pfam" id="PF01636"/>
    </source>
</evidence>